<dbReference type="InterPro" id="IPR036052">
    <property type="entry name" value="TrpB-like_PALP_sf"/>
</dbReference>
<dbReference type="InterPro" id="IPR050214">
    <property type="entry name" value="Cys_Synth/Cystath_Beta-Synth"/>
</dbReference>
<gene>
    <name evidence="11" type="ORF">BET01_06425</name>
</gene>
<evidence type="ECO:0000256" key="3">
    <source>
        <dbReference type="ARBA" id="ARBA00004924"/>
    </source>
</evidence>
<dbReference type="CDD" id="cd01561">
    <property type="entry name" value="CBS_like"/>
    <property type="match status" value="1"/>
</dbReference>
<sequence>MKKYLERVGNTPVINLTDNVFYDLNVFIKLEFFNPTGSVKDRAANYILNKILSNGEINKDTIIIESSSGNFGIALASYCKLLGLKFYCVIDPNITYTNELLIRKLSTETFMVRKPDKNGGYLIERIKKVKQLQKENENSYWVNQYGNPYNAEAYYMTLSKELCNEVKPIDYIFIGVSSCGTITGVSRRIKKVYPNAKVIAVDIIGSVIFGGVSKKRYIPGIGSSMQPENLKCAKIDEVIQVSEEETIRACNYLLDEHQIFVGGSSGSVVAAIHNYFNGKDTTNLNVAAIFADRGDRYSTTIYNEEWCMKTFPNMYKGENA</sequence>
<evidence type="ECO:0000259" key="10">
    <source>
        <dbReference type="Pfam" id="PF00291"/>
    </source>
</evidence>
<comment type="pathway">
    <text evidence="3">Siderophore biosynthesis.</text>
</comment>
<dbReference type="InterPro" id="IPR023927">
    <property type="entry name" value="SbnA"/>
</dbReference>
<comment type="similarity">
    <text evidence="4">Belongs to the cysteine synthase/cystathionine beta-synthase family. SbnA subfamily.</text>
</comment>
<keyword evidence="8" id="KW-0808">Transferase</keyword>
<dbReference type="NCBIfam" id="TIGR03945">
    <property type="entry name" value="PLP_SbnA_fam"/>
    <property type="match status" value="1"/>
</dbReference>
<dbReference type="Gene3D" id="3.40.50.1100">
    <property type="match status" value="2"/>
</dbReference>
<dbReference type="Pfam" id="PF00291">
    <property type="entry name" value="PALP"/>
    <property type="match status" value="1"/>
</dbReference>
<evidence type="ECO:0000256" key="6">
    <source>
        <dbReference type="ARBA" id="ARBA00012331"/>
    </source>
</evidence>
<dbReference type="GO" id="GO:0016765">
    <property type="term" value="F:transferase activity, transferring alkyl or aryl (other than methyl) groups"/>
    <property type="evidence" value="ECO:0007669"/>
    <property type="project" value="UniProtKB-ARBA"/>
</dbReference>
<comment type="function">
    <text evidence="2">Catalyzes the synthesis of N-((2S)-2-amino-2-carboxyethyl)-L-glutamate (ACEGA) from O-phospho-L-serine and L-glutamate. Involved in the biosynthesis of L-2,3-diaminopropionic acid (L-Dap), a precursor of staphyloferrin B and antibiotics.</text>
</comment>
<evidence type="ECO:0000256" key="5">
    <source>
        <dbReference type="ARBA" id="ARBA00011738"/>
    </source>
</evidence>
<dbReference type="AlphaFoldDB" id="A0A419SYE4"/>
<dbReference type="Proteomes" id="UP000284277">
    <property type="component" value="Unassembled WGS sequence"/>
</dbReference>
<comment type="cofactor">
    <cofactor evidence="1">
        <name>pyridoxal 5'-phosphate</name>
        <dbReference type="ChEBI" id="CHEBI:597326"/>
    </cofactor>
</comment>
<dbReference type="EC" id="2.5.1.140" evidence="6"/>
<evidence type="ECO:0000256" key="9">
    <source>
        <dbReference type="ARBA" id="ARBA00022898"/>
    </source>
</evidence>
<dbReference type="PANTHER" id="PTHR10314">
    <property type="entry name" value="CYSTATHIONINE BETA-SYNTHASE"/>
    <property type="match status" value="1"/>
</dbReference>
<dbReference type="InterPro" id="IPR001926">
    <property type="entry name" value="TrpB-like_PALP"/>
</dbReference>
<evidence type="ECO:0000256" key="7">
    <source>
        <dbReference type="ARBA" id="ARBA00016985"/>
    </source>
</evidence>
<dbReference type="EMBL" id="MCIA01000031">
    <property type="protein sequence ID" value="RKD30226.1"/>
    <property type="molecule type" value="Genomic_DNA"/>
</dbReference>
<protein>
    <recommendedName>
        <fullName evidence="7">N-(2-amino-2-carboxyethyl)-L-glutamate synthase</fullName>
        <ecNumber evidence="6">2.5.1.140</ecNumber>
    </recommendedName>
</protein>
<evidence type="ECO:0000256" key="2">
    <source>
        <dbReference type="ARBA" id="ARBA00004056"/>
    </source>
</evidence>
<evidence type="ECO:0000256" key="4">
    <source>
        <dbReference type="ARBA" id="ARBA00008519"/>
    </source>
</evidence>
<dbReference type="PROSITE" id="PS00901">
    <property type="entry name" value="CYS_SYNTHASE"/>
    <property type="match status" value="1"/>
</dbReference>
<organism evidence="11 12">
    <name type="scientific">Lacrimispora algidixylanolytica</name>
    <dbReference type="NCBI Taxonomy" id="94868"/>
    <lineage>
        <taxon>Bacteria</taxon>
        <taxon>Bacillati</taxon>
        <taxon>Bacillota</taxon>
        <taxon>Clostridia</taxon>
        <taxon>Lachnospirales</taxon>
        <taxon>Lachnospiraceae</taxon>
        <taxon>Lacrimispora</taxon>
    </lineage>
</organism>
<accession>A0A419SYE4</accession>
<evidence type="ECO:0000256" key="1">
    <source>
        <dbReference type="ARBA" id="ARBA00001933"/>
    </source>
</evidence>
<keyword evidence="9" id="KW-0663">Pyridoxal phosphate</keyword>
<dbReference type="SUPFAM" id="SSF53686">
    <property type="entry name" value="Tryptophan synthase beta subunit-like PLP-dependent enzymes"/>
    <property type="match status" value="1"/>
</dbReference>
<proteinExistence type="inferred from homology"/>
<dbReference type="RefSeq" id="WP_120197749.1">
    <property type="nucleotide sequence ID" value="NZ_MCIA01000031.1"/>
</dbReference>
<keyword evidence="12" id="KW-1185">Reference proteome</keyword>
<evidence type="ECO:0000313" key="11">
    <source>
        <dbReference type="EMBL" id="RKD30226.1"/>
    </source>
</evidence>
<feature type="domain" description="Tryptophan synthase beta chain-like PALP" evidence="10">
    <location>
        <begin position="7"/>
        <end position="279"/>
    </location>
</feature>
<comment type="subunit">
    <text evidence="5">Homodimer.</text>
</comment>
<comment type="caution">
    <text evidence="11">The sequence shown here is derived from an EMBL/GenBank/DDBJ whole genome shotgun (WGS) entry which is preliminary data.</text>
</comment>
<evidence type="ECO:0000256" key="8">
    <source>
        <dbReference type="ARBA" id="ARBA00022679"/>
    </source>
</evidence>
<reference evidence="11 12" key="1">
    <citation type="submission" date="2016-08" db="EMBL/GenBank/DDBJ databases">
        <title>A new outlook on sporulation: Clostridium algidixylanolyticum.</title>
        <authorList>
            <person name="Poppleton D.I."/>
            <person name="Gribaldo S."/>
        </authorList>
    </citation>
    <scope>NUCLEOTIDE SEQUENCE [LARGE SCALE GENOMIC DNA]</scope>
    <source>
        <strain evidence="11 12">SPL73</strain>
    </source>
</reference>
<evidence type="ECO:0000313" key="12">
    <source>
        <dbReference type="Proteomes" id="UP000284277"/>
    </source>
</evidence>
<dbReference type="InterPro" id="IPR001216">
    <property type="entry name" value="P-phosphate_BS"/>
</dbReference>
<name>A0A419SYE4_9FIRM</name>
<dbReference type="OrthoDB" id="9808024at2"/>
<dbReference type="GO" id="GO:0006535">
    <property type="term" value="P:cysteine biosynthetic process from serine"/>
    <property type="evidence" value="ECO:0007669"/>
    <property type="project" value="InterPro"/>
</dbReference>